<evidence type="ECO:0000313" key="2">
    <source>
        <dbReference type="Proteomes" id="UP001556098"/>
    </source>
</evidence>
<dbReference type="Proteomes" id="UP001556098">
    <property type="component" value="Unassembled WGS sequence"/>
</dbReference>
<dbReference type="EMBL" id="JBFNXX010000007">
    <property type="protein sequence ID" value="MEW9920199.1"/>
    <property type="molecule type" value="Genomic_DNA"/>
</dbReference>
<comment type="caution">
    <text evidence="1">The sequence shown here is derived from an EMBL/GenBank/DDBJ whole genome shotgun (WGS) entry which is preliminary data.</text>
</comment>
<name>A0ABV3RPB8_9RHOB</name>
<protein>
    <submittedName>
        <fullName evidence="1">Uncharacterized protein</fullName>
    </submittedName>
</protein>
<dbReference type="RefSeq" id="WP_367877902.1">
    <property type="nucleotide sequence ID" value="NZ_JBFNXX010000007.1"/>
</dbReference>
<gene>
    <name evidence="1" type="ORF">AB2B41_11320</name>
</gene>
<accession>A0ABV3RPB8</accession>
<keyword evidence="2" id="KW-1185">Reference proteome</keyword>
<organism evidence="1 2">
    <name type="scientific">Sulfitobacter sediminis</name>
    <dbReference type="NCBI Taxonomy" id="3234186"/>
    <lineage>
        <taxon>Bacteria</taxon>
        <taxon>Pseudomonadati</taxon>
        <taxon>Pseudomonadota</taxon>
        <taxon>Alphaproteobacteria</taxon>
        <taxon>Rhodobacterales</taxon>
        <taxon>Roseobacteraceae</taxon>
        <taxon>Sulfitobacter</taxon>
    </lineage>
</organism>
<sequence>MHISIDRLVLPASYAGREGAFTEALDGALRSRLDLPHGSSAAADARCVQGAERTAGAILDRVWRRGDD</sequence>
<reference evidence="1 2" key="1">
    <citation type="submission" date="2024-07" db="EMBL/GenBank/DDBJ databases">
        <title>Marimonas sp.nov., isolated from tidal-flat sediment.</title>
        <authorList>
            <person name="Jayan J.N."/>
            <person name="Lee S.S."/>
        </authorList>
    </citation>
    <scope>NUCLEOTIDE SEQUENCE [LARGE SCALE GENOMIC DNA]</scope>
    <source>
        <strain evidence="1 2">MJW-29</strain>
    </source>
</reference>
<evidence type="ECO:0000313" key="1">
    <source>
        <dbReference type="EMBL" id="MEW9920199.1"/>
    </source>
</evidence>
<proteinExistence type="predicted"/>